<keyword evidence="1" id="KW-0812">Transmembrane</keyword>
<organism evidence="3 4">
    <name type="scientific">Lysobacter koreensis</name>
    <dbReference type="NCBI Taxonomy" id="266122"/>
    <lineage>
        <taxon>Bacteria</taxon>
        <taxon>Pseudomonadati</taxon>
        <taxon>Pseudomonadota</taxon>
        <taxon>Gammaproteobacteria</taxon>
        <taxon>Lysobacterales</taxon>
        <taxon>Lysobacteraceae</taxon>
        <taxon>Lysobacter</taxon>
    </lineage>
</organism>
<proteinExistence type="predicted"/>
<feature type="transmembrane region" description="Helical" evidence="1">
    <location>
        <begin position="52"/>
        <end position="81"/>
    </location>
</feature>
<feature type="domain" description="DUF6868" evidence="2">
    <location>
        <begin position="1"/>
        <end position="77"/>
    </location>
</feature>
<dbReference type="RefSeq" id="WP_386810828.1">
    <property type="nucleotide sequence ID" value="NZ_JBHTIH010000002.1"/>
</dbReference>
<dbReference type="EMBL" id="JBHTIH010000002">
    <property type="protein sequence ID" value="MFD0737871.1"/>
    <property type="molecule type" value="Genomic_DNA"/>
</dbReference>
<evidence type="ECO:0000313" key="4">
    <source>
        <dbReference type="Proteomes" id="UP001597090"/>
    </source>
</evidence>
<keyword evidence="4" id="KW-1185">Reference proteome</keyword>
<dbReference type="Proteomes" id="UP001597090">
    <property type="component" value="Unassembled WGS sequence"/>
</dbReference>
<sequence>MDSTLWPAFVMWCAVFNYAALTLAFVGFVLAHDWLYRLHRRWFELPVAKFDAIAYFLLGLYKLAIWFFLIVPALVLCYLPYAPRL</sequence>
<accession>A0ABW2YM16</accession>
<reference evidence="4" key="1">
    <citation type="journal article" date="2019" name="Int. J. Syst. Evol. Microbiol.">
        <title>The Global Catalogue of Microorganisms (GCM) 10K type strain sequencing project: providing services to taxonomists for standard genome sequencing and annotation.</title>
        <authorList>
            <consortium name="The Broad Institute Genomics Platform"/>
            <consortium name="The Broad Institute Genome Sequencing Center for Infectious Disease"/>
            <person name="Wu L."/>
            <person name="Ma J."/>
        </authorList>
    </citation>
    <scope>NUCLEOTIDE SEQUENCE [LARGE SCALE GENOMIC DNA]</scope>
    <source>
        <strain evidence="4">CCUG 55491</strain>
    </source>
</reference>
<evidence type="ECO:0000313" key="3">
    <source>
        <dbReference type="EMBL" id="MFD0737871.1"/>
    </source>
</evidence>
<evidence type="ECO:0000259" key="2">
    <source>
        <dbReference type="Pfam" id="PF21742"/>
    </source>
</evidence>
<dbReference type="Pfam" id="PF21742">
    <property type="entry name" value="DUF6868"/>
    <property type="match status" value="1"/>
</dbReference>
<keyword evidence="1" id="KW-1133">Transmembrane helix</keyword>
<keyword evidence="1" id="KW-0472">Membrane</keyword>
<comment type="caution">
    <text evidence="3">The sequence shown here is derived from an EMBL/GenBank/DDBJ whole genome shotgun (WGS) entry which is preliminary data.</text>
</comment>
<dbReference type="InterPro" id="IPR049220">
    <property type="entry name" value="DUF6868"/>
</dbReference>
<protein>
    <submittedName>
        <fullName evidence="3">DUF6868 family protein</fullName>
    </submittedName>
</protein>
<evidence type="ECO:0000256" key="1">
    <source>
        <dbReference type="SAM" id="Phobius"/>
    </source>
</evidence>
<gene>
    <name evidence="3" type="ORF">ACFQZQ_01020</name>
</gene>
<name>A0ABW2YM16_9GAMM</name>
<feature type="transmembrane region" description="Helical" evidence="1">
    <location>
        <begin position="6"/>
        <end position="31"/>
    </location>
</feature>